<evidence type="ECO:0000313" key="15">
    <source>
        <dbReference type="Proteomes" id="UP000253303"/>
    </source>
</evidence>
<dbReference type="Proteomes" id="UP000253303">
    <property type="component" value="Unassembled WGS sequence"/>
</dbReference>
<evidence type="ECO:0000313" key="14">
    <source>
        <dbReference type="EMBL" id="RBQ21939.1"/>
    </source>
</evidence>
<keyword evidence="8" id="KW-0833">Ubl conjugation pathway</keyword>
<dbReference type="GO" id="GO:0016567">
    <property type="term" value="P:protein ubiquitination"/>
    <property type="evidence" value="ECO:0007669"/>
    <property type="project" value="InterPro"/>
</dbReference>
<keyword evidence="6" id="KW-0479">Metal-binding</keyword>
<dbReference type="Pfam" id="PF12483">
    <property type="entry name" value="GIDE"/>
    <property type="match status" value="1"/>
</dbReference>
<evidence type="ECO:0000256" key="8">
    <source>
        <dbReference type="ARBA" id="ARBA00022786"/>
    </source>
</evidence>
<dbReference type="AlphaFoldDB" id="A0A366M8R9"/>
<evidence type="ECO:0000256" key="10">
    <source>
        <dbReference type="ARBA" id="ARBA00022989"/>
    </source>
</evidence>
<dbReference type="EC" id="2.3.2.27" evidence="3"/>
<keyword evidence="4" id="KW-0808">Transferase</keyword>
<proteinExistence type="predicted"/>
<comment type="subcellular location">
    <subcellularLocation>
        <location evidence="2">Membrane</location>
        <topology evidence="2">Multi-pass membrane protein</topology>
    </subcellularLocation>
</comment>
<keyword evidence="9" id="KW-0862">Zinc</keyword>
<feature type="transmembrane region" description="Helical" evidence="12">
    <location>
        <begin position="223"/>
        <end position="245"/>
    </location>
</feature>
<dbReference type="GO" id="GO:0061630">
    <property type="term" value="F:ubiquitin protein ligase activity"/>
    <property type="evidence" value="ECO:0007669"/>
    <property type="project" value="UniProtKB-EC"/>
</dbReference>
<reference evidence="14 15" key="1">
    <citation type="submission" date="2018-06" db="EMBL/GenBank/DDBJ databases">
        <title>Sphaerisporangium craniellae sp. nov., isolated from a marine sponge in the South China Sea.</title>
        <authorList>
            <person name="Li L."/>
        </authorList>
    </citation>
    <scope>NUCLEOTIDE SEQUENCE [LARGE SCALE GENOMIC DNA]</scope>
    <source>
        <strain evidence="14 15">LHW63015</strain>
    </source>
</reference>
<evidence type="ECO:0000256" key="4">
    <source>
        <dbReference type="ARBA" id="ARBA00022679"/>
    </source>
</evidence>
<comment type="caution">
    <text evidence="14">The sequence shown here is derived from an EMBL/GenBank/DDBJ whole genome shotgun (WGS) entry which is preliminary data.</text>
</comment>
<protein>
    <recommendedName>
        <fullName evidence="3">RING-type E3 ubiquitin transferase</fullName>
        <ecNumber evidence="3">2.3.2.27</ecNumber>
    </recommendedName>
</protein>
<keyword evidence="5 12" id="KW-0812">Transmembrane</keyword>
<evidence type="ECO:0000256" key="12">
    <source>
        <dbReference type="SAM" id="Phobius"/>
    </source>
</evidence>
<name>A0A366M8R9_9ACTN</name>
<evidence type="ECO:0000256" key="11">
    <source>
        <dbReference type="ARBA" id="ARBA00023136"/>
    </source>
</evidence>
<feature type="transmembrane region" description="Helical" evidence="12">
    <location>
        <begin position="6"/>
        <end position="21"/>
    </location>
</feature>
<keyword evidence="15" id="KW-1185">Reference proteome</keyword>
<evidence type="ECO:0000256" key="6">
    <source>
        <dbReference type="ARBA" id="ARBA00022723"/>
    </source>
</evidence>
<evidence type="ECO:0000256" key="2">
    <source>
        <dbReference type="ARBA" id="ARBA00004141"/>
    </source>
</evidence>
<sequence length="249" mass="26750">MLIYRIAFILAGLALIGWALYERYRQQVMAKTPTIGAGDVGSLIDPGREVVVEVQGTAAPGPAGPLRSPFTGTPCVWHRIRVTRRYTEWQRQKDGGRKRVTKEEEIFDSQSGTPFAVSDVSGRVPLHPGDKRPDGATRTINVYEGSHGPIGDRASALGVMLGRGEGSTQGNRFQEWVLREGDPVYALGAARQVDGVPSICAPAAPPFIISTSSEAELRTRSRLTAALTSAGGALLLIGTAVWWIMAPSE</sequence>
<dbReference type="GO" id="GO:0016020">
    <property type="term" value="C:membrane"/>
    <property type="evidence" value="ECO:0007669"/>
    <property type="project" value="UniProtKB-SubCell"/>
</dbReference>
<keyword evidence="7" id="KW-0863">Zinc-finger</keyword>
<comment type="catalytic activity">
    <reaction evidence="1">
        <text>S-ubiquitinyl-[E2 ubiquitin-conjugating enzyme]-L-cysteine + [acceptor protein]-L-lysine = [E2 ubiquitin-conjugating enzyme]-L-cysteine + N(6)-ubiquitinyl-[acceptor protein]-L-lysine.</text>
        <dbReference type="EC" id="2.3.2.27"/>
    </reaction>
</comment>
<evidence type="ECO:0000256" key="7">
    <source>
        <dbReference type="ARBA" id="ARBA00022771"/>
    </source>
</evidence>
<dbReference type="InterPro" id="IPR022170">
    <property type="entry name" value="MUL1-like"/>
</dbReference>
<dbReference type="GO" id="GO:0008270">
    <property type="term" value="F:zinc ion binding"/>
    <property type="evidence" value="ECO:0007669"/>
    <property type="project" value="UniProtKB-KW"/>
</dbReference>
<keyword evidence="11 12" id="KW-0472">Membrane</keyword>
<evidence type="ECO:0000256" key="5">
    <source>
        <dbReference type="ARBA" id="ARBA00022692"/>
    </source>
</evidence>
<dbReference type="EMBL" id="QMEY01000001">
    <property type="protein sequence ID" value="RBQ21939.1"/>
    <property type="molecule type" value="Genomic_DNA"/>
</dbReference>
<organism evidence="14 15">
    <name type="scientific">Spongiactinospora rosea</name>
    <dbReference type="NCBI Taxonomy" id="2248750"/>
    <lineage>
        <taxon>Bacteria</taxon>
        <taxon>Bacillati</taxon>
        <taxon>Actinomycetota</taxon>
        <taxon>Actinomycetes</taxon>
        <taxon>Streptosporangiales</taxon>
        <taxon>Streptosporangiaceae</taxon>
        <taxon>Spongiactinospora</taxon>
    </lineage>
</organism>
<evidence type="ECO:0000256" key="3">
    <source>
        <dbReference type="ARBA" id="ARBA00012483"/>
    </source>
</evidence>
<dbReference type="RefSeq" id="WP_113979106.1">
    <property type="nucleotide sequence ID" value="NZ_QMEY01000001.1"/>
</dbReference>
<gene>
    <name evidence="14" type="ORF">DP939_04510</name>
</gene>
<keyword evidence="10 12" id="KW-1133">Transmembrane helix</keyword>
<evidence type="ECO:0000259" key="13">
    <source>
        <dbReference type="Pfam" id="PF12483"/>
    </source>
</evidence>
<accession>A0A366M8R9</accession>
<feature type="domain" description="E3 Ubiquitin ligase MUL1-like" evidence="13">
    <location>
        <begin position="91"/>
        <end position="238"/>
    </location>
</feature>
<evidence type="ECO:0000256" key="9">
    <source>
        <dbReference type="ARBA" id="ARBA00022833"/>
    </source>
</evidence>
<evidence type="ECO:0000256" key="1">
    <source>
        <dbReference type="ARBA" id="ARBA00000900"/>
    </source>
</evidence>
<dbReference type="OrthoDB" id="3469619at2"/>